<keyword evidence="1" id="KW-1133">Transmembrane helix</keyword>
<comment type="caution">
    <text evidence="2">The sequence shown here is derived from an EMBL/GenBank/DDBJ whole genome shotgun (WGS) entry which is preliminary data.</text>
</comment>
<feature type="transmembrane region" description="Helical" evidence="1">
    <location>
        <begin position="12"/>
        <end position="27"/>
    </location>
</feature>
<reference evidence="2" key="2">
    <citation type="submission" date="2018-07" db="EMBL/GenBank/DDBJ databases">
        <authorList>
            <consortium name="NCBI Pathogen Detection Project"/>
        </authorList>
    </citation>
    <scope>NUCLEOTIDE SEQUENCE</scope>
    <source>
        <strain evidence="2">10-8458</strain>
    </source>
</reference>
<protein>
    <submittedName>
        <fullName evidence="2">Uncharacterized protein</fullName>
    </submittedName>
</protein>
<keyword evidence="1" id="KW-0812">Transmembrane</keyword>
<proteinExistence type="predicted"/>
<reference evidence="2" key="1">
    <citation type="journal article" date="2018" name="Genome Biol.">
        <title>SKESA: strategic k-mer extension for scrupulous assemblies.</title>
        <authorList>
            <person name="Souvorov A."/>
            <person name="Agarwala R."/>
            <person name="Lipman D.J."/>
        </authorList>
    </citation>
    <scope>NUCLEOTIDE SEQUENCE</scope>
    <source>
        <strain evidence="2">10-8458</strain>
    </source>
</reference>
<dbReference type="AlphaFoldDB" id="A0A734CFY8"/>
<gene>
    <name evidence="2" type="ORF">G4I95_004755</name>
</gene>
<accession>A0A734CFY8</accession>
<keyword evidence="1" id="KW-0472">Membrane</keyword>
<feature type="transmembrane region" description="Helical" evidence="1">
    <location>
        <begin position="62"/>
        <end position="81"/>
    </location>
</feature>
<sequence>MRVDCGSWFRRLTVYYFCLSIVLMSYPRPAKALLPVGIALVAAAVPAGTTSLSAISGVTLSYIAAAMGVTAVATTAVGVALEYNGRTSSSTGANLRQDGIPVAGSTMIAMGITKPSDWDMPYNGGQLVNVTSPGQLASVAPGLVNSSSLYSPPSLLNPVPVYIPPKPVITYPSAPSGVNFTVYPGGVYNVKSDVVSDDVNPEHMRYISASDVNELADFILANNKIRTDYAFKQIKDGYSALYYGGRINDHGTYRDGYACGDLLPPLDYPQITRTVTSSSQTGRYMINGSVQTLPALSHIQIYVPAVSYTCFFPQPAGGLTSLSNYVGATVIADITVSPNPSFMDTSGSNQDTGNSQLLPPLGQVAGIQEDFRYRPLTPAQIASFINTAWQQASTREGYKGIPYSSSIAVTPQLIKEIMDVRGMSLSLASLFEPVGQAGYWDIPVYNFTLNQYVSITNIEADPVIDFGPNPGVTAPELVPSTGLEKPLSPFLNIMPFMKEIKLPHKPLVCPVFNYDIPFVNLKGNFDIHCTILSPYYSIISNVSIIFWTLLSLFITLRRRG</sequence>
<name>A0A734CFY8_SALET</name>
<evidence type="ECO:0000313" key="2">
    <source>
        <dbReference type="EMBL" id="HAE6197451.1"/>
    </source>
</evidence>
<evidence type="ECO:0000256" key="1">
    <source>
        <dbReference type="SAM" id="Phobius"/>
    </source>
</evidence>
<organism evidence="2">
    <name type="scientific">Salmonella enterica subsp. enterica serovar Lattenkamp</name>
    <dbReference type="NCBI Taxonomy" id="2564671"/>
    <lineage>
        <taxon>Bacteria</taxon>
        <taxon>Pseudomonadati</taxon>
        <taxon>Pseudomonadota</taxon>
        <taxon>Gammaproteobacteria</taxon>
        <taxon>Enterobacterales</taxon>
        <taxon>Enterobacteriaceae</taxon>
        <taxon>Salmonella</taxon>
    </lineage>
</organism>
<feature type="transmembrane region" description="Helical" evidence="1">
    <location>
        <begin position="535"/>
        <end position="556"/>
    </location>
</feature>
<dbReference type="EMBL" id="DAASNA010000029">
    <property type="protein sequence ID" value="HAE6197451.1"/>
    <property type="molecule type" value="Genomic_DNA"/>
</dbReference>
<feature type="transmembrane region" description="Helical" evidence="1">
    <location>
        <begin position="33"/>
        <end position="55"/>
    </location>
</feature>